<organism evidence="2 3">
    <name type="scientific">Vibrio sinaloensis DSM 21326</name>
    <dbReference type="NCBI Taxonomy" id="945550"/>
    <lineage>
        <taxon>Bacteria</taxon>
        <taxon>Pseudomonadati</taxon>
        <taxon>Pseudomonadota</taxon>
        <taxon>Gammaproteobacteria</taxon>
        <taxon>Vibrionales</taxon>
        <taxon>Vibrionaceae</taxon>
        <taxon>Vibrio</taxon>
        <taxon>Vibrio oreintalis group</taxon>
    </lineage>
</organism>
<protein>
    <recommendedName>
        <fullName evidence="4">Porin domain-containing protein</fullName>
    </recommendedName>
</protein>
<dbReference type="RefSeq" id="WP_008081504.1">
    <property type="nucleotide sequence ID" value="NZ_AEVT01000120.1"/>
</dbReference>
<dbReference type="AlphaFoldDB" id="E8MDA0"/>
<dbReference type="OrthoDB" id="197869at2"/>
<feature type="chain" id="PRO_5003228036" description="Porin domain-containing protein" evidence="1">
    <location>
        <begin position="28"/>
        <end position="429"/>
    </location>
</feature>
<gene>
    <name evidence="2" type="ORF">VISI1226_09049</name>
</gene>
<sequence length="429" mass="48133">MPNQIKVLLSRSTLVLAGLMFSQQVNAVDFSISGFGTLGYTYENQEDLGYRRDITNVADVDQNGTFLNDSNLGVQLDATLNRQWSVTGQLLLEDRVSYDLNSLTELAFLRYSPSAHWDFRIGRIGVSAYAAADSRHIDYAHLWVRPPQELYGGIVFNSLDGIGATYYSNNPSFNWKATFEFGSNREKGQVPGTDDEYQTELDNVFSASLELAQEEWRWQLSYAYIGSLRVSHEDQIERLQQGVKALANNGTVATFFPSVSQEAGTAYEALSVDDDQINYLQAAALYFDGEWTLQSELFHIHGKKKSIPQGYGGYALLGHTFSSLTPYVMYGRFKPTHSEFELQQDWAAAGAEAALLQQGTLAGINAVRIDQSTWSLGLRWDVSPYVALKAQMDHVQINPYGYGLWASDVERIDESRNVQVFTLNLNFIF</sequence>
<dbReference type="Proteomes" id="UP000006228">
    <property type="component" value="Unassembled WGS sequence"/>
</dbReference>
<dbReference type="eggNOG" id="COG3203">
    <property type="taxonomic scope" value="Bacteria"/>
</dbReference>
<evidence type="ECO:0000313" key="3">
    <source>
        <dbReference type="Proteomes" id="UP000006228"/>
    </source>
</evidence>
<evidence type="ECO:0008006" key="4">
    <source>
        <dbReference type="Google" id="ProtNLM"/>
    </source>
</evidence>
<keyword evidence="1" id="KW-0732">Signal</keyword>
<dbReference type="GeneID" id="95571512"/>
<reference evidence="2 3" key="1">
    <citation type="journal article" date="2012" name="Int. J. Syst. Evol. Microbiol.">
        <title>Vibrio caribbeanicus sp. nov., isolated from the marine sponge Scleritoderma cyanea.</title>
        <authorList>
            <person name="Hoffmann M."/>
            <person name="Monday S.R."/>
            <person name="Allard M.W."/>
            <person name="Strain E.A."/>
            <person name="Whittaker P."/>
            <person name="Naum M."/>
            <person name="McCarthy P.J."/>
            <person name="Lopez J.V."/>
            <person name="Fischer M."/>
            <person name="Brown E.W."/>
        </authorList>
    </citation>
    <scope>NUCLEOTIDE SEQUENCE [LARGE SCALE GENOMIC DNA]</scope>
    <source>
        <strain evidence="3">DSMZ 21326</strain>
    </source>
</reference>
<accession>E8MDA0</accession>
<evidence type="ECO:0000313" key="2">
    <source>
        <dbReference type="EMBL" id="EGA68007.1"/>
    </source>
</evidence>
<dbReference type="EMBL" id="AEVT01000120">
    <property type="protein sequence ID" value="EGA68007.1"/>
    <property type="molecule type" value="Genomic_DNA"/>
</dbReference>
<feature type="signal peptide" evidence="1">
    <location>
        <begin position="1"/>
        <end position="27"/>
    </location>
</feature>
<evidence type="ECO:0000256" key="1">
    <source>
        <dbReference type="SAM" id="SignalP"/>
    </source>
</evidence>
<name>E8MDA0_PHOS4</name>
<dbReference type="SUPFAM" id="SSF56935">
    <property type="entry name" value="Porins"/>
    <property type="match status" value="1"/>
</dbReference>
<proteinExistence type="predicted"/>
<comment type="caution">
    <text evidence="2">The sequence shown here is derived from an EMBL/GenBank/DDBJ whole genome shotgun (WGS) entry which is preliminary data.</text>
</comment>